<accession>A0AAD5NAH2</accession>
<dbReference type="EMBL" id="JAHQIW010004830">
    <property type="protein sequence ID" value="KAJ1363919.1"/>
    <property type="molecule type" value="Genomic_DNA"/>
</dbReference>
<reference evidence="1" key="1">
    <citation type="submission" date="2021-06" db="EMBL/GenBank/DDBJ databases">
        <title>Parelaphostrongylus tenuis whole genome reference sequence.</title>
        <authorList>
            <person name="Garwood T.J."/>
            <person name="Larsen P.A."/>
            <person name="Fountain-Jones N.M."/>
            <person name="Garbe J.R."/>
            <person name="Macchietto M.G."/>
            <person name="Kania S.A."/>
            <person name="Gerhold R.W."/>
            <person name="Richards J.E."/>
            <person name="Wolf T.M."/>
        </authorList>
    </citation>
    <scope>NUCLEOTIDE SEQUENCE</scope>
    <source>
        <strain evidence="1">MNPRO001-30</strain>
        <tissue evidence="1">Meninges</tissue>
    </source>
</reference>
<keyword evidence="2" id="KW-1185">Reference proteome</keyword>
<gene>
    <name evidence="1" type="ORF">KIN20_023883</name>
</gene>
<evidence type="ECO:0000313" key="2">
    <source>
        <dbReference type="Proteomes" id="UP001196413"/>
    </source>
</evidence>
<name>A0AAD5NAH2_PARTN</name>
<organism evidence="1 2">
    <name type="scientific">Parelaphostrongylus tenuis</name>
    <name type="common">Meningeal worm</name>
    <dbReference type="NCBI Taxonomy" id="148309"/>
    <lineage>
        <taxon>Eukaryota</taxon>
        <taxon>Metazoa</taxon>
        <taxon>Ecdysozoa</taxon>
        <taxon>Nematoda</taxon>
        <taxon>Chromadorea</taxon>
        <taxon>Rhabditida</taxon>
        <taxon>Rhabditina</taxon>
        <taxon>Rhabditomorpha</taxon>
        <taxon>Strongyloidea</taxon>
        <taxon>Metastrongylidae</taxon>
        <taxon>Parelaphostrongylus</taxon>
    </lineage>
</organism>
<proteinExistence type="predicted"/>
<comment type="caution">
    <text evidence="1">The sequence shown here is derived from an EMBL/GenBank/DDBJ whole genome shotgun (WGS) entry which is preliminary data.</text>
</comment>
<dbReference type="Proteomes" id="UP001196413">
    <property type="component" value="Unassembled WGS sequence"/>
</dbReference>
<protein>
    <submittedName>
        <fullName evidence="1">Uncharacterized protein</fullName>
    </submittedName>
</protein>
<sequence>MHLITCYYVINNNHRRLLEPATVKIFMFLQRLRLTCLGAIQNAIASFTNELGTNGIPSHMVLAPEVVQRTQRNVTRVTKVASQIHEVDKYFKLPNEQQSILTSQEKL</sequence>
<evidence type="ECO:0000313" key="1">
    <source>
        <dbReference type="EMBL" id="KAJ1363919.1"/>
    </source>
</evidence>
<dbReference type="AlphaFoldDB" id="A0AAD5NAH2"/>